<accession>A0ABR3BLU2</accession>
<evidence type="ECO:0000313" key="1">
    <source>
        <dbReference type="EMBL" id="KAL0240409.1"/>
    </source>
</evidence>
<name>A0ABR3BLU2_9TREE</name>
<dbReference type="Proteomes" id="UP000054399">
    <property type="component" value="Unassembled WGS sequence"/>
</dbReference>
<dbReference type="GeneID" id="91993516"/>
<dbReference type="Pfam" id="PF12586">
    <property type="entry name" value="DUF3760"/>
    <property type="match status" value="1"/>
</dbReference>
<dbReference type="RefSeq" id="XP_066610908.1">
    <property type="nucleotide sequence ID" value="XM_066761083.1"/>
</dbReference>
<gene>
    <name evidence="1" type="ORF">I308_106661</name>
</gene>
<organism evidence="1 2">
    <name type="scientific">Cryptococcus tetragattii IND107</name>
    <dbReference type="NCBI Taxonomy" id="1296105"/>
    <lineage>
        <taxon>Eukaryota</taxon>
        <taxon>Fungi</taxon>
        <taxon>Dikarya</taxon>
        <taxon>Basidiomycota</taxon>
        <taxon>Agaricomycotina</taxon>
        <taxon>Tremellomycetes</taxon>
        <taxon>Tremellales</taxon>
        <taxon>Cryptococcaceae</taxon>
        <taxon>Cryptococcus</taxon>
        <taxon>Cryptococcus gattii species complex</taxon>
    </lineage>
</organism>
<dbReference type="InterPro" id="IPR022235">
    <property type="entry name" value="DUF3760"/>
</dbReference>
<evidence type="ECO:0000313" key="2">
    <source>
        <dbReference type="Proteomes" id="UP000054399"/>
    </source>
</evidence>
<comment type="caution">
    <text evidence="1">The sequence shown here is derived from an EMBL/GenBank/DDBJ whole genome shotgun (WGS) entry which is preliminary data.</text>
</comment>
<proteinExistence type="predicted"/>
<reference evidence="1 2" key="2">
    <citation type="submission" date="2024-01" db="EMBL/GenBank/DDBJ databases">
        <title>Comparative genomics of Cryptococcus and Kwoniella reveals pathogenesis evolution and contrasting modes of karyotype evolution via chromosome fusion or intercentromeric recombination.</title>
        <authorList>
            <person name="Coelho M.A."/>
            <person name="David-Palma M."/>
            <person name="Shea T."/>
            <person name="Bowers K."/>
            <person name="Mcginley-Smith S."/>
            <person name="Mohammad A.W."/>
            <person name="Gnirke A."/>
            <person name="Yurkov A.M."/>
            <person name="Nowrousian M."/>
            <person name="Sun S."/>
            <person name="Cuomo C.A."/>
            <person name="Heitman J."/>
        </authorList>
    </citation>
    <scope>NUCLEOTIDE SEQUENCE [LARGE SCALE GENOMIC DNA]</scope>
    <source>
        <strain evidence="1 2">IND107</strain>
    </source>
</reference>
<dbReference type="EMBL" id="ATAM02000014">
    <property type="protein sequence ID" value="KAL0240409.1"/>
    <property type="molecule type" value="Genomic_DNA"/>
</dbReference>
<protein>
    <submittedName>
        <fullName evidence="1">Uncharacterized protein</fullName>
    </submittedName>
</protein>
<keyword evidence="2" id="KW-1185">Reference proteome</keyword>
<reference evidence="2" key="1">
    <citation type="submission" date="2015-01" db="EMBL/GenBank/DDBJ databases">
        <title>The Genome Sequence of Cryptococcus gattii MMRL2647.</title>
        <authorList>
            <consortium name="The Broad Institute Genomics Platform"/>
            <person name="Cuomo C."/>
            <person name="Litvintseva A."/>
            <person name="Chen Y."/>
            <person name="Heitman J."/>
            <person name="Sun S."/>
            <person name="Springer D."/>
            <person name="Dromer F."/>
            <person name="Young S."/>
            <person name="Zeng Q."/>
            <person name="Gargeya S."/>
            <person name="Abouelleil A."/>
            <person name="Alvarado L."/>
            <person name="Chapman S.B."/>
            <person name="Gainer-Dewar J."/>
            <person name="Goldberg J."/>
            <person name="Griggs A."/>
            <person name="Gujja S."/>
            <person name="Hansen M."/>
            <person name="Howarth C."/>
            <person name="Imamovic A."/>
            <person name="Larimer J."/>
            <person name="Murphy C."/>
            <person name="Naylor J."/>
            <person name="Pearson M."/>
            <person name="Priest M."/>
            <person name="Roberts A."/>
            <person name="Saif S."/>
            <person name="Shea T."/>
            <person name="Sykes S."/>
            <person name="Wortman J."/>
            <person name="Nusbaum C."/>
            <person name="Birren B."/>
        </authorList>
    </citation>
    <scope>NUCLEOTIDE SEQUENCE [LARGE SCALE GENOMIC DNA]</scope>
    <source>
        <strain evidence="2">IND107</strain>
    </source>
</reference>
<sequence>MKDQNGMEDSYDLLRGRLVNLAPIAEVHDLILDELARIAPTKYLLLSRYHYNRILPYLYETFTIPYHYEKALAGTKPFTATKIQAFSHVKQLYIAIGPDAKWQIPEGERESLPSFRRVLTNFVRKHRPVFPQLEEIGFPENLGYPPFDDSCDHNFWDIMFSSIPSFCRVSIHFVKPNEEEFTGNVERSKLQLLYNVASRNLSLYIHRHNNGTTTLNRIITWTINGKSHSALDYHILNANLEDLISPIYGKKDKDGILRVTGPTTESLRNRLHDNLDLWQEGMYKMMFADTADWNYKERYQVSVVLCNSAGSGKISEV</sequence>